<reference evidence="2 3" key="1">
    <citation type="submission" date="2022-01" db="EMBL/GenBank/DDBJ databases">
        <authorList>
            <person name="Xiong W."/>
            <person name="Schranz E."/>
        </authorList>
    </citation>
    <scope>NUCLEOTIDE SEQUENCE [LARGE SCALE GENOMIC DNA]</scope>
</reference>
<comment type="caution">
    <text evidence="2">The sequence shown here is derived from an EMBL/GenBank/DDBJ whole genome shotgun (WGS) entry which is preliminary data.</text>
</comment>
<name>A0AAU9LIW5_9ASTR</name>
<dbReference type="AlphaFoldDB" id="A0AAU9LIW5"/>
<dbReference type="Proteomes" id="UP001157418">
    <property type="component" value="Unassembled WGS sequence"/>
</dbReference>
<organism evidence="2 3">
    <name type="scientific">Lactuca virosa</name>
    <dbReference type="NCBI Taxonomy" id="75947"/>
    <lineage>
        <taxon>Eukaryota</taxon>
        <taxon>Viridiplantae</taxon>
        <taxon>Streptophyta</taxon>
        <taxon>Embryophyta</taxon>
        <taxon>Tracheophyta</taxon>
        <taxon>Spermatophyta</taxon>
        <taxon>Magnoliopsida</taxon>
        <taxon>eudicotyledons</taxon>
        <taxon>Gunneridae</taxon>
        <taxon>Pentapetalae</taxon>
        <taxon>asterids</taxon>
        <taxon>campanulids</taxon>
        <taxon>Asterales</taxon>
        <taxon>Asteraceae</taxon>
        <taxon>Cichorioideae</taxon>
        <taxon>Cichorieae</taxon>
        <taxon>Lactucinae</taxon>
        <taxon>Lactuca</taxon>
    </lineage>
</organism>
<proteinExistence type="predicted"/>
<evidence type="ECO:0000313" key="3">
    <source>
        <dbReference type="Proteomes" id="UP001157418"/>
    </source>
</evidence>
<accession>A0AAU9LIW5</accession>
<sequence length="287" mass="32556">MKEPILPPSRSYCHPTGDTPTVSSINVEVADEHVAPKIKFQFAFEEIELSDDEDDQEDQEKELIEYEFEDFIQQSISNPEEDVAVTPPFVTERESDTMVQSSIPTPEQMDALIAELQRTAWKPLQTVPIDTEPPYEIDPEDSANALLPMKRKRRDPRPGVLITDLVHKKSTPIEPGSMAQNIQETFTDPIVEQEVIPSEGAQASRSSFETPKLDISTGKSKLHESELVDVVLLQNKVFDLEQSSAEKDLIIGKQDIRISELEKENSNKRFKDVRTSCKSWWSNFSIL</sequence>
<protein>
    <submittedName>
        <fullName evidence="2">Uncharacterized protein</fullName>
    </submittedName>
</protein>
<keyword evidence="3" id="KW-1185">Reference proteome</keyword>
<feature type="region of interest" description="Disordered" evidence="1">
    <location>
        <begin position="75"/>
        <end position="105"/>
    </location>
</feature>
<evidence type="ECO:0000313" key="2">
    <source>
        <dbReference type="EMBL" id="CAH1413522.1"/>
    </source>
</evidence>
<gene>
    <name evidence="2" type="ORF">LVIROSA_LOCUS1482</name>
</gene>
<dbReference type="EMBL" id="CAKMRJ010000001">
    <property type="protein sequence ID" value="CAH1413522.1"/>
    <property type="molecule type" value="Genomic_DNA"/>
</dbReference>
<evidence type="ECO:0000256" key="1">
    <source>
        <dbReference type="SAM" id="MobiDB-lite"/>
    </source>
</evidence>